<dbReference type="RefSeq" id="WP_072964113.1">
    <property type="nucleotide sequence ID" value="NZ_FQUT01000022.1"/>
</dbReference>
<reference evidence="2" key="1">
    <citation type="submission" date="2016-11" db="EMBL/GenBank/DDBJ databases">
        <authorList>
            <person name="Varghese N."/>
            <person name="Submissions S."/>
        </authorList>
    </citation>
    <scope>NUCLEOTIDE SEQUENCE [LARGE SCALE GENOMIC DNA]</scope>
    <source>
        <strain evidence="2">DSM 27619</strain>
    </source>
</reference>
<protein>
    <submittedName>
        <fullName evidence="1">Uncharacterized protein</fullName>
    </submittedName>
</protein>
<dbReference type="OrthoDB" id="770076at2"/>
<evidence type="ECO:0000313" key="1">
    <source>
        <dbReference type="EMBL" id="SHG76522.1"/>
    </source>
</evidence>
<dbReference type="STRING" id="1416778.SAMN05443633_12224"/>
<proteinExistence type="predicted"/>
<dbReference type="EMBL" id="FQUT01000022">
    <property type="protein sequence ID" value="SHG76522.1"/>
    <property type="molecule type" value="Genomic_DNA"/>
</dbReference>
<name>A0A1M5MHC5_9FLAO</name>
<organism evidence="1 2">
    <name type="scientific">Chryseobacterium arachidis</name>
    <dbReference type="NCBI Taxonomy" id="1416778"/>
    <lineage>
        <taxon>Bacteria</taxon>
        <taxon>Pseudomonadati</taxon>
        <taxon>Bacteroidota</taxon>
        <taxon>Flavobacteriia</taxon>
        <taxon>Flavobacteriales</taxon>
        <taxon>Weeksellaceae</taxon>
        <taxon>Chryseobacterium group</taxon>
        <taxon>Chryseobacterium</taxon>
    </lineage>
</organism>
<accession>A0A1M5MHC5</accession>
<keyword evidence="2" id="KW-1185">Reference proteome</keyword>
<dbReference type="AlphaFoldDB" id="A0A1M5MHC5"/>
<evidence type="ECO:0000313" key="2">
    <source>
        <dbReference type="Proteomes" id="UP000184518"/>
    </source>
</evidence>
<gene>
    <name evidence="1" type="ORF">SAMN05443633_12224</name>
</gene>
<sequence length="107" mass="12455">MNENLIDFLKSKNYDGETYKGFVIRSDNDFEFLLISMARGDSEYFILITSTNHKIIDYKEIGAIGDENPVTFKINQDFSIEKYHGNNENLAAFEKYQIDNNGNIRKK</sequence>
<dbReference type="Proteomes" id="UP000184518">
    <property type="component" value="Unassembled WGS sequence"/>
</dbReference>